<gene>
    <name evidence="2" type="ORF">GCM10007094_09680</name>
</gene>
<accession>A0ABQ3E3J1</accession>
<sequence length="69" mass="7526">MGEVHNSKRAKNQRKPKRNQGVGTALIKAVENLKNDGVHPLFSLLIREKVQGIHCGTAAVRAGAITRLQ</sequence>
<evidence type="ECO:0000313" key="2">
    <source>
        <dbReference type="EMBL" id="GHB23812.1"/>
    </source>
</evidence>
<organism evidence="2 3">
    <name type="scientific">Pseudovibrio japonicus</name>
    <dbReference type="NCBI Taxonomy" id="366534"/>
    <lineage>
        <taxon>Bacteria</taxon>
        <taxon>Pseudomonadati</taxon>
        <taxon>Pseudomonadota</taxon>
        <taxon>Alphaproteobacteria</taxon>
        <taxon>Hyphomicrobiales</taxon>
        <taxon>Stappiaceae</taxon>
        <taxon>Pseudovibrio</taxon>
    </lineage>
</organism>
<reference evidence="3" key="1">
    <citation type="journal article" date="2019" name="Int. J. Syst. Evol. Microbiol.">
        <title>The Global Catalogue of Microorganisms (GCM) 10K type strain sequencing project: providing services to taxonomists for standard genome sequencing and annotation.</title>
        <authorList>
            <consortium name="The Broad Institute Genomics Platform"/>
            <consortium name="The Broad Institute Genome Sequencing Center for Infectious Disease"/>
            <person name="Wu L."/>
            <person name="Ma J."/>
        </authorList>
    </citation>
    <scope>NUCLEOTIDE SEQUENCE [LARGE SCALE GENOMIC DNA]</scope>
    <source>
        <strain evidence="3">KCTC 12861</strain>
    </source>
</reference>
<evidence type="ECO:0000256" key="1">
    <source>
        <dbReference type="SAM" id="MobiDB-lite"/>
    </source>
</evidence>
<evidence type="ECO:0000313" key="3">
    <source>
        <dbReference type="Proteomes" id="UP000637980"/>
    </source>
</evidence>
<evidence type="ECO:0008006" key="4">
    <source>
        <dbReference type="Google" id="ProtNLM"/>
    </source>
</evidence>
<feature type="region of interest" description="Disordered" evidence="1">
    <location>
        <begin position="1"/>
        <end position="22"/>
    </location>
</feature>
<protein>
    <recommendedName>
        <fullName evidence="4">N-acetyltransferase domain-containing protein</fullName>
    </recommendedName>
</protein>
<dbReference type="EMBL" id="BMXE01000002">
    <property type="protein sequence ID" value="GHB23812.1"/>
    <property type="molecule type" value="Genomic_DNA"/>
</dbReference>
<proteinExistence type="predicted"/>
<comment type="caution">
    <text evidence="2">The sequence shown here is derived from an EMBL/GenBank/DDBJ whole genome shotgun (WGS) entry which is preliminary data.</text>
</comment>
<dbReference type="Proteomes" id="UP000637980">
    <property type="component" value="Unassembled WGS sequence"/>
</dbReference>
<name>A0ABQ3E3J1_9HYPH</name>
<keyword evidence="3" id="KW-1185">Reference proteome</keyword>
<feature type="compositionally biased region" description="Basic residues" evidence="1">
    <location>
        <begin position="7"/>
        <end position="18"/>
    </location>
</feature>